<dbReference type="Pfam" id="PF00440">
    <property type="entry name" value="TetR_N"/>
    <property type="match status" value="1"/>
</dbReference>
<keyword evidence="3" id="KW-0804">Transcription</keyword>
<dbReference type="InterPro" id="IPR001647">
    <property type="entry name" value="HTH_TetR"/>
</dbReference>
<proteinExistence type="predicted"/>
<dbReference type="SUPFAM" id="SSF48498">
    <property type="entry name" value="Tetracyclin repressor-like, C-terminal domain"/>
    <property type="match status" value="1"/>
</dbReference>
<evidence type="ECO:0000256" key="2">
    <source>
        <dbReference type="ARBA" id="ARBA00023125"/>
    </source>
</evidence>
<dbReference type="RefSeq" id="WP_052590925.1">
    <property type="nucleotide sequence ID" value="NZ_CP011112.1"/>
</dbReference>
<organism evidence="6 7">
    <name type="scientific">Luteipulveratus mongoliensis</name>
    <dbReference type="NCBI Taxonomy" id="571913"/>
    <lineage>
        <taxon>Bacteria</taxon>
        <taxon>Bacillati</taxon>
        <taxon>Actinomycetota</taxon>
        <taxon>Actinomycetes</taxon>
        <taxon>Micrococcales</taxon>
        <taxon>Dermacoccaceae</taxon>
        <taxon>Luteipulveratus</taxon>
    </lineage>
</organism>
<keyword evidence="1" id="KW-0805">Transcription regulation</keyword>
<name>A0A0K1JGY8_9MICO</name>
<dbReference type="AlphaFoldDB" id="A0A0K1JGY8"/>
<dbReference type="PANTHER" id="PTHR30055:SF234">
    <property type="entry name" value="HTH-TYPE TRANSCRIPTIONAL REGULATOR BETI"/>
    <property type="match status" value="1"/>
</dbReference>
<dbReference type="PATRIC" id="fig|571913.6.peg.1692"/>
<feature type="DNA-binding region" description="H-T-H motif" evidence="4">
    <location>
        <begin position="33"/>
        <end position="52"/>
    </location>
</feature>
<dbReference type="PANTHER" id="PTHR30055">
    <property type="entry name" value="HTH-TYPE TRANSCRIPTIONAL REGULATOR RUTR"/>
    <property type="match status" value="1"/>
</dbReference>
<dbReference type="GO" id="GO:0000976">
    <property type="term" value="F:transcription cis-regulatory region binding"/>
    <property type="evidence" value="ECO:0007669"/>
    <property type="project" value="TreeGrafter"/>
</dbReference>
<evidence type="ECO:0000313" key="7">
    <source>
        <dbReference type="Proteomes" id="UP000066480"/>
    </source>
</evidence>
<sequence>MNTRAPYHHGDLRNALIDAAAQLAAGGGPEAVTVRAAARHVGVTPTAAYRHFAGHDDLLLAAKEESVTRLGAAMRRRVDDLGPVDETEASVRARLNAMGRGYIDFALGEPGLYRTAFGQESHPMDEDKEVKLADANHPYSMLVGVLADLVKLGVVREEDLEGTCNSAWAFAHGLSLLLIDGPFTGLGEDEKAHIVEDTLRVFGQTIIPPAAPPSIESP</sequence>
<dbReference type="KEGG" id="lmoi:VV02_08250"/>
<evidence type="ECO:0000256" key="3">
    <source>
        <dbReference type="ARBA" id="ARBA00023163"/>
    </source>
</evidence>
<feature type="domain" description="HTH tetR-type" evidence="5">
    <location>
        <begin position="10"/>
        <end position="70"/>
    </location>
</feature>
<gene>
    <name evidence="6" type="ORF">VV02_08250</name>
</gene>
<evidence type="ECO:0000259" key="5">
    <source>
        <dbReference type="PROSITE" id="PS50977"/>
    </source>
</evidence>
<dbReference type="GO" id="GO:0003700">
    <property type="term" value="F:DNA-binding transcription factor activity"/>
    <property type="evidence" value="ECO:0007669"/>
    <property type="project" value="TreeGrafter"/>
</dbReference>
<accession>A0A0K1JGY8</accession>
<dbReference type="InterPro" id="IPR036271">
    <property type="entry name" value="Tet_transcr_reg_TetR-rel_C_sf"/>
</dbReference>
<evidence type="ECO:0000313" key="6">
    <source>
        <dbReference type="EMBL" id="AKU15848.1"/>
    </source>
</evidence>
<dbReference type="InterPro" id="IPR025996">
    <property type="entry name" value="MT1864/Rv1816-like_C"/>
</dbReference>
<dbReference type="Proteomes" id="UP000066480">
    <property type="component" value="Chromosome"/>
</dbReference>
<dbReference type="InterPro" id="IPR050109">
    <property type="entry name" value="HTH-type_TetR-like_transc_reg"/>
</dbReference>
<dbReference type="InterPro" id="IPR009057">
    <property type="entry name" value="Homeodomain-like_sf"/>
</dbReference>
<dbReference type="Pfam" id="PF13305">
    <property type="entry name" value="TetR_C_33"/>
    <property type="match status" value="1"/>
</dbReference>
<dbReference type="Gene3D" id="1.10.357.10">
    <property type="entry name" value="Tetracycline Repressor, domain 2"/>
    <property type="match status" value="1"/>
</dbReference>
<keyword evidence="7" id="KW-1185">Reference proteome</keyword>
<reference evidence="6 7" key="1">
    <citation type="submission" date="2015-03" db="EMBL/GenBank/DDBJ databases">
        <title>Luteipulveratus halotolerans sp. nov., a novel actinobacterium (Dermacoccaceae) from Sarawak, Malaysia.</title>
        <authorList>
            <person name="Juboi H."/>
            <person name="Basik A."/>
            <person name="Shamsul S.S."/>
            <person name="Arnold P."/>
            <person name="Schmitt E.K."/>
            <person name="Sanglier J.-J."/>
            <person name="Yeo T."/>
        </authorList>
    </citation>
    <scope>NUCLEOTIDE SEQUENCE [LARGE SCALE GENOMIC DNA]</scope>
    <source>
        <strain evidence="6 7">MN07-A0370</strain>
    </source>
</reference>
<dbReference type="STRING" id="571913.VV02_08250"/>
<dbReference type="PROSITE" id="PS50977">
    <property type="entry name" value="HTH_TETR_2"/>
    <property type="match status" value="1"/>
</dbReference>
<evidence type="ECO:0000256" key="1">
    <source>
        <dbReference type="ARBA" id="ARBA00023015"/>
    </source>
</evidence>
<dbReference type="SUPFAM" id="SSF46689">
    <property type="entry name" value="Homeodomain-like"/>
    <property type="match status" value="1"/>
</dbReference>
<keyword evidence="2 4" id="KW-0238">DNA-binding</keyword>
<evidence type="ECO:0000256" key="4">
    <source>
        <dbReference type="PROSITE-ProRule" id="PRU00335"/>
    </source>
</evidence>
<protein>
    <recommendedName>
        <fullName evidence="5">HTH tetR-type domain-containing protein</fullName>
    </recommendedName>
</protein>
<dbReference type="EMBL" id="CP011112">
    <property type="protein sequence ID" value="AKU15848.1"/>
    <property type="molecule type" value="Genomic_DNA"/>
</dbReference>